<reference evidence="6" key="1">
    <citation type="journal article" date="2020" name="Microorganisms">
        <title>Isolation, Genomic and Metabolomic Characterization of Streptomyces tendae VITAKN with Quorum Sensing Inhibitory Activity from Southern India.</title>
        <authorList>
            <person name="Ishaque N.M."/>
            <person name="Burgsdorf I."/>
            <person name="Limlingan Malit J.J."/>
            <person name="Saha S."/>
            <person name="Teta R."/>
            <person name="Ewe D."/>
            <person name="Kannabiran K."/>
            <person name="Hrouzek P."/>
            <person name="Steindler L."/>
            <person name="Costantino V."/>
            <person name="Saurav K."/>
        </authorList>
    </citation>
    <scope>NUCLEOTIDE SEQUENCE</scope>
    <source>
        <strain evidence="6">VITAKN</strain>
    </source>
</reference>
<keyword evidence="1" id="KW-0129">CBS domain</keyword>
<sequence>MPRPVVRGRTDTSFKAVAEALTHNDVTAVPVVDDIGRPVDVVSQADLVRKVARRPDPAEPTDRSAGENVTVEELDDALPEEMSRDVLIRMPGLAPTDMTVHVEEGQVTVEGRLDNQQLVPVIERPHLGVDGVVSVDLHVSGRGGRTRRRTPQPSAPRTRCSRERHESESDGPRRSGDPAPPPWPSAPRGPGPVDPPGPEAVPERPLVHRPPPREAEDDSRRWSRCAQAQPFGGPCGVGAAIRCAAARTYSRPGSS</sequence>
<dbReference type="EMBL" id="JAAIFS010000001">
    <property type="protein sequence ID" value="NEV85765.1"/>
    <property type="molecule type" value="Genomic_DNA"/>
</dbReference>
<dbReference type="RefSeq" id="WP_161381646.1">
    <property type="nucleotide sequence ID" value="NZ_JAAIFS010000001.1"/>
</dbReference>
<dbReference type="Pfam" id="PF00571">
    <property type="entry name" value="CBS"/>
    <property type="match status" value="1"/>
</dbReference>
<proteinExistence type="predicted"/>
<dbReference type="PROSITE" id="PS51371">
    <property type="entry name" value="CBS"/>
    <property type="match status" value="1"/>
</dbReference>
<evidence type="ECO:0000259" key="3">
    <source>
        <dbReference type="PROSITE" id="PS50914"/>
    </source>
</evidence>
<dbReference type="InterPro" id="IPR007055">
    <property type="entry name" value="BON_dom"/>
</dbReference>
<feature type="compositionally biased region" description="Pro residues" evidence="2">
    <location>
        <begin position="178"/>
        <end position="199"/>
    </location>
</feature>
<evidence type="ECO:0000313" key="6">
    <source>
        <dbReference type="EMBL" id="NEV85765.1"/>
    </source>
</evidence>
<dbReference type="Pfam" id="PF04972">
    <property type="entry name" value="BON"/>
    <property type="match status" value="1"/>
</dbReference>
<dbReference type="Gene3D" id="3.10.580.10">
    <property type="entry name" value="CBS-domain"/>
    <property type="match status" value="1"/>
</dbReference>
<dbReference type="EMBL" id="JBIQWK010000003">
    <property type="protein sequence ID" value="MFI0572922.1"/>
    <property type="molecule type" value="Genomic_DNA"/>
</dbReference>
<feature type="region of interest" description="Disordered" evidence="2">
    <location>
        <begin position="138"/>
        <end position="236"/>
    </location>
</feature>
<evidence type="ECO:0000313" key="5">
    <source>
        <dbReference type="EMBL" id="MFI0572922.1"/>
    </source>
</evidence>
<protein>
    <submittedName>
        <fullName evidence="6">CBS domain-containing protein</fullName>
    </submittedName>
</protein>
<name>A0A6B3QHH8_STRTE</name>
<dbReference type="Proteomes" id="UP001610810">
    <property type="component" value="Unassembled WGS sequence"/>
</dbReference>
<organism evidence="6">
    <name type="scientific">Streptomyces tendae</name>
    <dbReference type="NCBI Taxonomy" id="1932"/>
    <lineage>
        <taxon>Bacteria</taxon>
        <taxon>Bacillati</taxon>
        <taxon>Actinomycetota</taxon>
        <taxon>Actinomycetes</taxon>
        <taxon>Kitasatosporales</taxon>
        <taxon>Streptomycetaceae</taxon>
        <taxon>Streptomyces</taxon>
    </lineage>
</organism>
<dbReference type="InterPro" id="IPR000644">
    <property type="entry name" value="CBS_dom"/>
</dbReference>
<reference evidence="5 7" key="2">
    <citation type="submission" date="2024-10" db="EMBL/GenBank/DDBJ databases">
        <authorList>
            <person name="Wannawong T."/>
            <person name="Kuncharoen N."/>
            <person name="Mhuantong W."/>
        </authorList>
    </citation>
    <scope>NUCLEOTIDE SEQUENCE [LARGE SCALE GENOMIC DNA]</scope>
    <source>
        <strain evidence="5 7">CALK1-4</strain>
    </source>
</reference>
<feature type="compositionally biased region" description="Basic and acidic residues" evidence="2">
    <location>
        <begin position="160"/>
        <end position="176"/>
    </location>
</feature>
<evidence type="ECO:0000256" key="1">
    <source>
        <dbReference type="PROSITE-ProRule" id="PRU00703"/>
    </source>
</evidence>
<evidence type="ECO:0000259" key="4">
    <source>
        <dbReference type="PROSITE" id="PS51371"/>
    </source>
</evidence>
<accession>A0A6B3QHH8</accession>
<evidence type="ECO:0000313" key="7">
    <source>
        <dbReference type="Proteomes" id="UP001610810"/>
    </source>
</evidence>
<dbReference type="SUPFAM" id="SSF54631">
    <property type="entry name" value="CBS-domain pair"/>
    <property type="match status" value="1"/>
</dbReference>
<feature type="compositionally biased region" description="Basic and acidic residues" evidence="2">
    <location>
        <begin position="201"/>
        <end position="221"/>
    </location>
</feature>
<dbReference type="InterPro" id="IPR046342">
    <property type="entry name" value="CBS_dom_sf"/>
</dbReference>
<keyword evidence="7" id="KW-1185">Reference proteome</keyword>
<evidence type="ECO:0000256" key="2">
    <source>
        <dbReference type="SAM" id="MobiDB-lite"/>
    </source>
</evidence>
<dbReference type="SMART" id="SM00116">
    <property type="entry name" value="CBS"/>
    <property type="match status" value="1"/>
</dbReference>
<dbReference type="AlphaFoldDB" id="A0A6B3QHH8"/>
<feature type="domain" description="CBS" evidence="4">
    <location>
        <begin position="1"/>
        <end position="59"/>
    </location>
</feature>
<gene>
    <name evidence="5" type="ORF">ACH3YB_14875</name>
    <name evidence="6" type="ORF">GUR47_03570</name>
</gene>
<comment type="caution">
    <text evidence="6">The sequence shown here is derived from an EMBL/GenBank/DDBJ whole genome shotgun (WGS) entry which is preliminary data.</text>
</comment>
<feature type="domain" description="BON" evidence="3">
    <location>
        <begin position="75"/>
        <end position="143"/>
    </location>
</feature>
<dbReference type="PROSITE" id="PS50914">
    <property type="entry name" value="BON"/>
    <property type="match status" value="1"/>
</dbReference>